<reference evidence="3 4" key="1">
    <citation type="journal article" date="2019" name="Nat. Ecol. Evol.">
        <title>Megaphylogeny resolves global patterns of mushroom evolution.</title>
        <authorList>
            <person name="Varga T."/>
            <person name="Krizsan K."/>
            <person name="Foldi C."/>
            <person name="Dima B."/>
            <person name="Sanchez-Garcia M."/>
            <person name="Sanchez-Ramirez S."/>
            <person name="Szollosi G.J."/>
            <person name="Szarkandi J.G."/>
            <person name="Papp V."/>
            <person name="Albert L."/>
            <person name="Andreopoulos W."/>
            <person name="Angelini C."/>
            <person name="Antonin V."/>
            <person name="Barry K.W."/>
            <person name="Bougher N.L."/>
            <person name="Buchanan P."/>
            <person name="Buyck B."/>
            <person name="Bense V."/>
            <person name="Catcheside P."/>
            <person name="Chovatia M."/>
            <person name="Cooper J."/>
            <person name="Damon W."/>
            <person name="Desjardin D."/>
            <person name="Finy P."/>
            <person name="Geml J."/>
            <person name="Haridas S."/>
            <person name="Hughes K."/>
            <person name="Justo A."/>
            <person name="Karasinski D."/>
            <person name="Kautmanova I."/>
            <person name="Kiss B."/>
            <person name="Kocsube S."/>
            <person name="Kotiranta H."/>
            <person name="LaButti K.M."/>
            <person name="Lechner B.E."/>
            <person name="Liimatainen K."/>
            <person name="Lipzen A."/>
            <person name="Lukacs Z."/>
            <person name="Mihaltcheva S."/>
            <person name="Morgado L.N."/>
            <person name="Niskanen T."/>
            <person name="Noordeloos M.E."/>
            <person name="Ohm R.A."/>
            <person name="Ortiz-Santana B."/>
            <person name="Ovrebo C."/>
            <person name="Racz N."/>
            <person name="Riley R."/>
            <person name="Savchenko A."/>
            <person name="Shiryaev A."/>
            <person name="Soop K."/>
            <person name="Spirin V."/>
            <person name="Szebenyi C."/>
            <person name="Tomsovsky M."/>
            <person name="Tulloss R.E."/>
            <person name="Uehling J."/>
            <person name="Grigoriev I.V."/>
            <person name="Vagvolgyi C."/>
            <person name="Papp T."/>
            <person name="Martin F.M."/>
            <person name="Miettinen O."/>
            <person name="Hibbett D.S."/>
            <person name="Nagy L.G."/>
        </authorList>
    </citation>
    <scope>NUCLEOTIDE SEQUENCE [LARGE SCALE GENOMIC DNA]</scope>
    <source>
        <strain evidence="3 4">CBS 121175</strain>
    </source>
</reference>
<feature type="region of interest" description="Disordered" evidence="1">
    <location>
        <begin position="212"/>
        <end position="364"/>
    </location>
</feature>
<protein>
    <submittedName>
        <fullName evidence="3">Uncharacterized protein</fullName>
    </submittedName>
</protein>
<keyword evidence="2" id="KW-0472">Membrane</keyword>
<feature type="compositionally biased region" description="Low complexity" evidence="1">
    <location>
        <begin position="325"/>
        <end position="343"/>
    </location>
</feature>
<dbReference type="Proteomes" id="UP000307440">
    <property type="component" value="Unassembled WGS sequence"/>
</dbReference>
<keyword evidence="2" id="KW-1133">Transmembrane helix</keyword>
<dbReference type="AlphaFoldDB" id="A0A5C3L1V9"/>
<keyword evidence="4" id="KW-1185">Reference proteome</keyword>
<proteinExistence type="predicted"/>
<evidence type="ECO:0000313" key="4">
    <source>
        <dbReference type="Proteomes" id="UP000307440"/>
    </source>
</evidence>
<evidence type="ECO:0000313" key="3">
    <source>
        <dbReference type="EMBL" id="TFK26533.1"/>
    </source>
</evidence>
<accession>A0A5C3L1V9</accession>
<sequence>MKNITVKHTNKAFKYDPPDCGGSGWVLDHGLADQGEYPNSYSWCSAAGSFEPTVTFNFTGVAVYYSSTFLEGQLLEVVLDGISQGSVNLENPDGPKSDTSRSFVWWKKGLLDTEHTVLLRPNGSPRLAVDTFIYTIYDESDDLDIRLLELVPRAAELLPRAAQIATSADTSLLPTILGSIFGGLAFIIFIAIAVFLRKKAKERDAPYTWKVPVPPLKRIDDTPPPDITGNIGTSTTKFSQDRSLSRAGDLESGIDVPPRVSTNRAPSRTVSEEYAFQPDSASSVRPLPQAPRTTQQSPHEHYDEPSLRSLPAYHASSPTDSRLNYPPSSARTAPPPTSYASPPNRTYSQPFSVKLEPNRRRPST</sequence>
<evidence type="ECO:0000256" key="1">
    <source>
        <dbReference type="SAM" id="MobiDB-lite"/>
    </source>
</evidence>
<keyword evidence="2" id="KW-0812">Transmembrane</keyword>
<feature type="transmembrane region" description="Helical" evidence="2">
    <location>
        <begin position="172"/>
        <end position="196"/>
    </location>
</feature>
<organism evidence="3 4">
    <name type="scientific">Coprinopsis marcescibilis</name>
    <name type="common">Agaric fungus</name>
    <name type="synonym">Psathyrella marcescibilis</name>
    <dbReference type="NCBI Taxonomy" id="230819"/>
    <lineage>
        <taxon>Eukaryota</taxon>
        <taxon>Fungi</taxon>
        <taxon>Dikarya</taxon>
        <taxon>Basidiomycota</taxon>
        <taxon>Agaricomycotina</taxon>
        <taxon>Agaricomycetes</taxon>
        <taxon>Agaricomycetidae</taxon>
        <taxon>Agaricales</taxon>
        <taxon>Agaricineae</taxon>
        <taxon>Psathyrellaceae</taxon>
        <taxon>Coprinopsis</taxon>
    </lineage>
</organism>
<dbReference type="EMBL" id="ML210174">
    <property type="protein sequence ID" value="TFK26533.1"/>
    <property type="molecule type" value="Genomic_DNA"/>
</dbReference>
<feature type="compositionally biased region" description="Polar residues" evidence="1">
    <location>
        <begin position="260"/>
        <end position="269"/>
    </location>
</feature>
<dbReference type="OrthoDB" id="2946286at2759"/>
<gene>
    <name evidence="3" type="ORF">FA15DRAFT_667428</name>
</gene>
<name>A0A5C3L1V9_COPMA</name>
<evidence type="ECO:0000256" key="2">
    <source>
        <dbReference type="SAM" id="Phobius"/>
    </source>
</evidence>